<proteinExistence type="predicted"/>
<comment type="caution">
    <text evidence="1">The sequence shown here is derived from an EMBL/GenBank/DDBJ whole genome shotgun (WGS) entry which is preliminary data.</text>
</comment>
<organism evidence="1 2">
    <name type="scientific">Nelumbo nucifera</name>
    <name type="common">Sacred lotus</name>
    <dbReference type="NCBI Taxonomy" id="4432"/>
    <lineage>
        <taxon>Eukaryota</taxon>
        <taxon>Viridiplantae</taxon>
        <taxon>Streptophyta</taxon>
        <taxon>Embryophyta</taxon>
        <taxon>Tracheophyta</taxon>
        <taxon>Spermatophyta</taxon>
        <taxon>Magnoliopsida</taxon>
        <taxon>Proteales</taxon>
        <taxon>Nelumbonaceae</taxon>
        <taxon>Nelumbo</taxon>
    </lineage>
</organism>
<evidence type="ECO:0000313" key="2">
    <source>
        <dbReference type="Proteomes" id="UP000607653"/>
    </source>
</evidence>
<sequence length="93" mass="10871">MTTIKHKTKHAISWSKLCLSKKMRGLGIKHNLQMNKAMFSKQVRRLLTCPNTTWANAIKAKYIFPRTSIFEAKRCRSSSHWWKCAHDILKGKI</sequence>
<dbReference type="EMBL" id="DUZY01000005">
    <property type="protein sequence ID" value="DAD41739.1"/>
    <property type="molecule type" value="Genomic_DNA"/>
</dbReference>
<name>A0A822ZE61_NELNU</name>
<gene>
    <name evidence="1" type="ORF">HUJ06_016062</name>
</gene>
<accession>A0A822ZE61</accession>
<evidence type="ECO:0000313" key="1">
    <source>
        <dbReference type="EMBL" id="DAD41739.1"/>
    </source>
</evidence>
<dbReference type="AlphaFoldDB" id="A0A822ZE61"/>
<dbReference type="Proteomes" id="UP000607653">
    <property type="component" value="Unassembled WGS sequence"/>
</dbReference>
<keyword evidence="2" id="KW-1185">Reference proteome</keyword>
<reference evidence="1 2" key="1">
    <citation type="journal article" date="2020" name="Mol. Biol. Evol.">
        <title>Distinct Expression and Methylation Patterns for Genes with Different Fates following a Single Whole-Genome Duplication in Flowering Plants.</title>
        <authorList>
            <person name="Shi T."/>
            <person name="Rahmani R.S."/>
            <person name="Gugger P.F."/>
            <person name="Wang M."/>
            <person name="Li H."/>
            <person name="Zhang Y."/>
            <person name="Li Z."/>
            <person name="Wang Q."/>
            <person name="Van de Peer Y."/>
            <person name="Marchal K."/>
            <person name="Chen J."/>
        </authorList>
    </citation>
    <scope>NUCLEOTIDE SEQUENCE [LARGE SCALE GENOMIC DNA]</scope>
    <source>
        <tissue evidence="1">Leaf</tissue>
    </source>
</reference>
<protein>
    <submittedName>
        <fullName evidence="1">Uncharacterized protein</fullName>
    </submittedName>
</protein>